<name>A0A2P1PR20_9GAMM</name>
<evidence type="ECO:0000313" key="1">
    <source>
        <dbReference type="EMBL" id="AVP97299.1"/>
    </source>
</evidence>
<proteinExistence type="predicted"/>
<dbReference type="RefSeq" id="WP_106891223.1">
    <property type="nucleotide sequence ID" value="NZ_CP027860.1"/>
</dbReference>
<dbReference type="Proteomes" id="UP000241074">
    <property type="component" value="Chromosome"/>
</dbReference>
<dbReference type="KEGG" id="xba:C7S18_08885"/>
<dbReference type="EMBL" id="CP027860">
    <property type="protein sequence ID" value="AVP97299.1"/>
    <property type="molecule type" value="Genomic_DNA"/>
</dbReference>
<organism evidence="1 2">
    <name type="scientific">Ahniella affigens</name>
    <dbReference type="NCBI Taxonomy" id="2021234"/>
    <lineage>
        <taxon>Bacteria</taxon>
        <taxon>Pseudomonadati</taxon>
        <taxon>Pseudomonadota</taxon>
        <taxon>Gammaproteobacteria</taxon>
        <taxon>Lysobacterales</taxon>
        <taxon>Rhodanobacteraceae</taxon>
        <taxon>Ahniella</taxon>
    </lineage>
</organism>
<reference evidence="1 2" key="1">
    <citation type="submission" date="2018-03" db="EMBL/GenBank/DDBJ databases">
        <title>Ahniella affigens gen. nov., sp. nov., a gammaproteobacterium isolated from sandy soil near a stream.</title>
        <authorList>
            <person name="Ko Y."/>
            <person name="Kim J.-H."/>
        </authorList>
    </citation>
    <scope>NUCLEOTIDE SEQUENCE [LARGE SCALE GENOMIC DNA]</scope>
    <source>
        <strain evidence="1 2">D13</strain>
    </source>
</reference>
<sequence length="93" mass="10893">MTDHDASITRLLGRWQSGDRAAEEELARAIYPLLRQVAISQDRKPDQGMPLSATDLYIRIVRDRELRRSSFILNDWSAVKAVERHVRRLSYWV</sequence>
<accession>A0A2P1PR20</accession>
<evidence type="ECO:0000313" key="2">
    <source>
        <dbReference type="Proteomes" id="UP000241074"/>
    </source>
</evidence>
<gene>
    <name evidence="1" type="ORF">C7S18_08885</name>
</gene>
<protein>
    <submittedName>
        <fullName evidence="1">Uncharacterized protein</fullName>
    </submittedName>
</protein>
<reference evidence="1 2" key="2">
    <citation type="submission" date="2018-03" db="EMBL/GenBank/DDBJ databases">
        <authorList>
            <person name="Keele B.F."/>
        </authorList>
    </citation>
    <scope>NUCLEOTIDE SEQUENCE [LARGE SCALE GENOMIC DNA]</scope>
    <source>
        <strain evidence="1 2">D13</strain>
    </source>
</reference>
<keyword evidence="2" id="KW-1185">Reference proteome</keyword>
<dbReference type="AlphaFoldDB" id="A0A2P1PR20"/>